<protein>
    <submittedName>
        <fullName evidence="1">Membrane protein</fullName>
    </submittedName>
</protein>
<accession>A0A5A5U042</accession>
<proteinExistence type="predicted"/>
<evidence type="ECO:0000313" key="1">
    <source>
        <dbReference type="EMBL" id="GDZ84441.1"/>
    </source>
</evidence>
<dbReference type="AlphaFoldDB" id="A0A5A5U042"/>
<dbReference type="Proteomes" id="UP000323274">
    <property type="component" value="Unassembled WGS sequence"/>
</dbReference>
<sequence>MFDKQKEKNIERQIGVTLRIGVVISVSIMLVGFVYYLLSNAQTGLSGNHWPQQFNTLIVATMQLKPGAIMMFGLLLLILTPILRVLASIYAFYTIKDWQYVTITTIVLFILMLAMFIGQN</sequence>
<gene>
    <name evidence="1" type="primary">ywjH</name>
    <name evidence="1" type="ORF">LCIT_16830</name>
</gene>
<dbReference type="OMA" id="YMYVYIT"/>
<dbReference type="RefSeq" id="WP_004899512.1">
    <property type="nucleotide sequence ID" value="NZ_BJJW01000010.1"/>
</dbReference>
<name>A0A5A5U042_LEUCI</name>
<reference evidence="1 2" key="1">
    <citation type="submission" date="2019-04" db="EMBL/GenBank/DDBJ databases">
        <title>A pseudo-fructophilic Leuconostoc citreum strain F192-5 isolated from peel of satsuma mandarin: the first report for isolation and characterization of strain-dependent fructophilic-like characteristics.</title>
        <authorList>
            <person name="Maeno S."/>
            <person name="Tanizawa Y."/>
            <person name="Kajikawa A."/>
            <person name="Kanesaki Y."/>
            <person name="Kubota E."/>
            <person name="Arita M."/>
            <person name="Leon D."/>
            <person name="Endo A."/>
        </authorList>
    </citation>
    <scope>NUCLEOTIDE SEQUENCE [LARGE SCALE GENOMIC DNA]</scope>
    <source>
        <strain evidence="1 2">F192-5</strain>
    </source>
</reference>
<dbReference type="EMBL" id="BJJW01000010">
    <property type="protein sequence ID" value="GDZ84441.1"/>
    <property type="molecule type" value="Genomic_DNA"/>
</dbReference>
<dbReference type="InterPro" id="IPR012861">
    <property type="entry name" value="DUF1634"/>
</dbReference>
<dbReference type="Pfam" id="PF07843">
    <property type="entry name" value="DUF1634"/>
    <property type="match status" value="1"/>
</dbReference>
<organism evidence="1 2">
    <name type="scientific">Leuconostoc citreum</name>
    <dbReference type="NCBI Taxonomy" id="33964"/>
    <lineage>
        <taxon>Bacteria</taxon>
        <taxon>Bacillati</taxon>
        <taxon>Bacillota</taxon>
        <taxon>Bacilli</taxon>
        <taxon>Lactobacillales</taxon>
        <taxon>Lactobacillaceae</taxon>
        <taxon>Leuconostoc</taxon>
    </lineage>
</organism>
<evidence type="ECO:0000313" key="2">
    <source>
        <dbReference type="Proteomes" id="UP000323274"/>
    </source>
</evidence>
<comment type="caution">
    <text evidence="1">The sequence shown here is derived from an EMBL/GenBank/DDBJ whole genome shotgun (WGS) entry which is preliminary data.</text>
</comment>